<dbReference type="GO" id="GO:0005654">
    <property type="term" value="C:nucleoplasm"/>
    <property type="evidence" value="ECO:0007669"/>
    <property type="project" value="TreeGrafter"/>
</dbReference>
<evidence type="ECO:0000256" key="4">
    <source>
        <dbReference type="ARBA" id="ARBA00022884"/>
    </source>
</evidence>
<dbReference type="GO" id="GO:0006364">
    <property type="term" value="P:rRNA processing"/>
    <property type="evidence" value="ECO:0007669"/>
    <property type="project" value="InterPro"/>
</dbReference>
<keyword evidence="3 9" id="KW-0378">Hydrolase</keyword>
<evidence type="ECO:0000259" key="8">
    <source>
        <dbReference type="PROSITE" id="PS50142"/>
    </source>
</evidence>
<feature type="domain" description="RNase III" evidence="8">
    <location>
        <begin position="153"/>
        <end position="270"/>
    </location>
</feature>
<evidence type="ECO:0000313" key="9">
    <source>
        <dbReference type="EMBL" id="CCH44086.1"/>
    </source>
</evidence>
<dbReference type="GO" id="GO:0006369">
    <property type="term" value="P:termination of RNA polymerase II transcription"/>
    <property type="evidence" value="ECO:0007669"/>
    <property type="project" value="TreeGrafter"/>
</dbReference>
<dbReference type="PROSITE" id="PS50137">
    <property type="entry name" value="DS_RBD"/>
    <property type="match status" value="1"/>
</dbReference>
<organism evidence="9 10">
    <name type="scientific">Wickerhamomyces ciferrii (strain ATCC 14091 / BCRC 22168 / CBS 111 / JCM 3599 / NBRC 0793 / NRRL Y-1031 F-60-10)</name>
    <name type="common">Yeast</name>
    <name type="synonym">Pichia ciferrii</name>
    <dbReference type="NCBI Taxonomy" id="1206466"/>
    <lineage>
        <taxon>Eukaryota</taxon>
        <taxon>Fungi</taxon>
        <taxon>Dikarya</taxon>
        <taxon>Ascomycota</taxon>
        <taxon>Saccharomycotina</taxon>
        <taxon>Saccharomycetes</taxon>
        <taxon>Phaffomycetales</taxon>
        <taxon>Wickerhamomycetaceae</taxon>
        <taxon>Wickerhamomyces</taxon>
    </lineage>
</organism>
<keyword evidence="10" id="KW-1185">Reference proteome</keyword>
<dbReference type="Gene3D" id="3.30.160.20">
    <property type="match status" value="1"/>
</dbReference>
<dbReference type="InterPro" id="IPR000999">
    <property type="entry name" value="RNase_III_dom"/>
</dbReference>
<dbReference type="SUPFAM" id="SSF69065">
    <property type="entry name" value="RNase III domain-like"/>
    <property type="match status" value="1"/>
</dbReference>
<accession>K0KM62</accession>
<dbReference type="Pfam" id="PF00035">
    <property type="entry name" value="dsrm"/>
    <property type="match status" value="1"/>
</dbReference>
<dbReference type="Proteomes" id="UP000009328">
    <property type="component" value="Unassembled WGS sequence"/>
</dbReference>
<evidence type="ECO:0000256" key="2">
    <source>
        <dbReference type="ARBA" id="ARBA00022759"/>
    </source>
</evidence>
<dbReference type="Pfam" id="PF00636">
    <property type="entry name" value="Ribonuclease_3"/>
    <property type="match status" value="1"/>
</dbReference>
<name>K0KM62_WICCF</name>
<dbReference type="HOGENOM" id="CLU_631932_0_0_1"/>
<comment type="caution">
    <text evidence="9">The sequence shown here is derived from an EMBL/GenBank/DDBJ whole genome shotgun (WGS) entry which is preliminary data.</text>
</comment>
<dbReference type="SUPFAM" id="SSF54768">
    <property type="entry name" value="dsRNA-binding domain-like"/>
    <property type="match status" value="1"/>
</dbReference>
<dbReference type="AlphaFoldDB" id="K0KM62"/>
<dbReference type="GO" id="GO:0004525">
    <property type="term" value="F:ribonuclease III activity"/>
    <property type="evidence" value="ECO:0007669"/>
    <property type="project" value="UniProtKB-EC"/>
</dbReference>
<dbReference type="EMBL" id="CAIF01000108">
    <property type="protein sequence ID" value="CCH44086.1"/>
    <property type="molecule type" value="Genomic_DNA"/>
</dbReference>
<evidence type="ECO:0000256" key="3">
    <source>
        <dbReference type="ARBA" id="ARBA00022801"/>
    </source>
</evidence>
<dbReference type="InterPro" id="IPR036389">
    <property type="entry name" value="RNase_III_sf"/>
</dbReference>
<dbReference type="EC" id="3.1.26.3" evidence="9"/>
<dbReference type="InParanoid" id="K0KM62"/>
<dbReference type="InterPro" id="IPR014720">
    <property type="entry name" value="dsRBD_dom"/>
</dbReference>
<evidence type="ECO:0000313" key="10">
    <source>
        <dbReference type="Proteomes" id="UP000009328"/>
    </source>
</evidence>
<dbReference type="PROSITE" id="PS00517">
    <property type="entry name" value="RNASE_3_1"/>
    <property type="match status" value="1"/>
</dbReference>
<gene>
    <name evidence="9" type="ORF">BN7_3645</name>
</gene>
<dbReference type="Gene3D" id="1.10.1520.10">
    <property type="entry name" value="Ribonuclease III domain"/>
    <property type="match status" value="1"/>
</dbReference>
<keyword evidence="2" id="KW-0255">Endonuclease</keyword>
<dbReference type="PANTHER" id="PTHR11207:SF0">
    <property type="entry name" value="RIBONUCLEASE 3"/>
    <property type="match status" value="1"/>
</dbReference>
<sequence length="434" mass="48636">MSRDTRGSIGIKGAAEAKVSGLLKKFTYDRLFQIKRDYNNLQDTLENISRFGINNSDLYFLLNSEDIPEEIKDVAGHPSIEAAAKIKTEQDAGSFQLIKTKARPAPESKESSPAPRPIKKFRVDEIRKSIFGTQLPPLNNTTPVNFPPSLPPINDDNILKVIFTHSSAANDPSFDVYESNERLEFLGDSVLNHIISVLIFAKFPQYNEGDLTLLRSDIVCNKNLTNWSTLYGFDKQLVSNFNSQQLEQNHKKLYANVFEAYVGGLYQDSRGDINAILPWLSLLCEPIIAKAENTSSYKPLDQPEGSYPSQSEPKPNYHTANDENSKSSKQELYVLLNPIFVPQYEVVKKENGDHNPLFTVACLVNGELLGVSESRSIKLGGQMAAYDALNNNKAKVEKYKDLRVEVKEKGKPVPPKITTPVEEQIIAHRSRFGL</sequence>
<evidence type="ECO:0000256" key="5">
    <source>
        <dbReference type="PROSITE-ProRule" id="PRU00266"/>
    </source>
</evidence>
<dbReference type="SMART" id="SM00535">
    <property type="entry name" value="RIBOc"/>
    <property type="match status" value="1"/>
</dbReference>
<dbReference type="STRING" id="1206466.K0KM62"/>
<dbReference type="SMART" id="SM00358">
    <property type="entry name" value="DSRM"/>
    <property type="match status" value="1"/>
</dbReference>
<evidence type="ECO:0000256" key="6">
    <source>
        <dbReference type="SAM" id="MobiDB-lite"/>
    </source>
</evidence>
<feature type="region of interest" description="Disordered" evidence="6">
    <location>
        <begin position="295"/>
        <end position="324"/>
    </location>
</feature>
<evidence type="ECO:0000256" key="1">
    <source>
        <dbReference type="ARBA" id="ARBA00022722"/>
    </source>
</evidence>
<dbReference type="GO" id="GO:0003725">
    <property type="term" value="F:double-stranded RNA binding"/>
    <property type="evidence" value="ECO:0007669"/>
    <property type="project" value="InterPro"/>
</dbReference>
<dbReference type="PANTHER" id="PTHR11207">
    <property type="entry name" value="RIBONUCLEASE III"/>
    <property type="match status" value="1"/>
</dbReference>
<reference evidence="9 10" key="1">
    <citation type="journal article" date="2012" name="Eukaryot. Cell">
        <title>Draft genome sequence of Wickerhamomyces ciferrii NRRL Y-1031 F-60-10.</title>
        <authorList>
            <person name="Schneider J."/>
            <person name="Andrea H."/>
            <person name="Blom J."/>
            <person name="Jaenicke S."/>
            <person name="Ruckert C."/>
            <person name="Schorsch C."/>
            <person name="Szczepanowski R."/>
            <person name="Farwick M."/>
            <person name="Goesmann A."/>
            <person name="Puhler A."/>
            <person name="Schaffer S."/>
            <person name="Tauch A."/>
            <person name="Kohler T."/>
            <person name="Brinkrolf K."/>
        </authorList>
    </citation>
    <scope>NUCLEOTIDE SEQUENCE [LARGE SCALE GENOMIC DNA]</scope>
    <source>
        <strain evidence="10">ATCC 14091 / BCRC 22168 / CBS 111 / JCM 3599 / NBRC 0793 / NRRL Y-1031 F-60-10</strain>
    </source>
</reference>
<dbReference type="eggNOG" id="KOG1817">
    <property type="taxonomic scope" value="Eukaryota"/>
</dbReference>
<protein>
    <submittedName>
        <fullName evidence="9">Ribonuclease 3</fullName>
        <ecNumber evidence="9">3.1.26.3</ecNumber>
    </submittedName>
</protein>
<proteinExistence type="predicted"/>
<keyword evidence="1" id="KW-0540">Nuclease</keyword>
<dbReference type="PROSITE" id="PS50142">
    <property type="entry name" value="RNASE_3_2"/>
    <property type="match status" value="1"/>
</dbReference>
<dbReference type="InterPro" id="IPR044449">
    <property type="entry name" value="Rnt1/Pac1_DSRM_fungi"/>
</dbReference>
<dbReference type="GO" id="GO:0034475">
    <property type="term" value="P:U4 snRNA 3'-end processing"/>
    <property type="evidence" value="ECO:0007669"/>
    <property type="project" value="TreeGrafter"/>
</dbReference>
<evidence type="ECO:0000259" key="7">
    <source>
        <dbReference type="PROSITE" id="PS50137"/>
    </source>
</evidence>
<feature type="domain" description="DRBM" evidence="7">
    <location>
        <begin position="324"/>
        <end position="394"/>
    </location>
</feature>
<keyword evidence="4 5" id="KW-0694">RNA-binding</keyword>
<dbReference type="CDD" id="cd00593">
    <property type="entry name" value="RIBOc"/>
    <property type="match status" value="1"/>
</dbReference>
<dbReference type="CDD" id="cd19876">
    <property type="entry name" value="DSRM_RNT1p-like"/>
    <property type="match status" value="1"/>
</dbReference>